<evidence type="ECO:0000313" key="2">
    <source>
        <dbReference type="EMBL" id="RPJ68773.1"/>
    </source>
</evidence>
<dbReference type="EMBL" id="RPOK01000001">
    <property type="protein sequence ID" value="RPJ68773.1"/>
    <property type="molecule type" value="Genomic_DNA"/>
</dbReference>
<gene>
    <name evidence="2" type="ORF">DRW07_05100</name>
</gene>
<feature type="domain" description="Tetrapyrrole methylase" evidence="1">
    <location>
        <begin position="9"/>
        <end position="208"/>
    </location>
</feature>
<dbReference type="InterPro" id="IPR000878">
    <property type="entry name" value="4pyrrol_Mease"/>
</dbReference>
<dbReference type="CDD" id="cd19916">
    <property type="entry name" value="OphMA_like"/>
    <property type="match status" value="1"/>
</dbReference>
<dbReference type="InterPro" id="IPR014777">
    <property type="entry name" value="4pyrrole_Mease_sub1"/>
</dbReference>
<evidence type="ECO:0000259" key="1">
    <source>
        <dbReference type="Pfam" id="PF00590"/>
    </source>
</evidence>
<keyword evidence="3" id="KW-1185">Reference proteome</keyword>
<dbReference type="Proteomes" id="UP000275281">
    <property type="component" value="Unassembled WGS sequence"/>
</dbReference>
<protein>
    <recommendedName>
        <fullName evidence="1">Tetrapyrrole methylase domain-containing protein</fullName>
    </recommendedName>
</protein>
<evidence type="ECO:0000313" key="3">
    <source>
        <dbReference type="Proteomes" id="UP000275281"/>
    </source>
</evidence>
<dbReference type="GO" id="GO:0008168">
    <property type="term" value="F:methyltransferase activity"/>
    <property type="evidence" value="ECO:0007669"/>
    <property type="project" value="InterPro"/>
</dbReference>
<dbReference type="OrthoDB" id="1459304at2"/>
<organism evidence="2 3">
    <name type="scientific">Alteromonas sediminis</name>
    <dbReference type="NCBI Taxonomy" id="2259342"/>
    <lineage>
        <taxon>Bacteria</taxon>
        <taxon>Pseudomonadati</taxon>
        <taxon>Pseudomonadota</taxon>
        <taxon>Gammaproteobacteria</taxon>
        <taxon>Alteromonadales</taxon>
        <taxon>Alteromonadaceae</taxon>
        <taxon>Alteromonas/Salinimonas group</taxon>
        <taxon>Alteromonas</taxon>
    </lineage>
</organism>
<accession>A0A3N5Y641</accession>
<dbReference type="Pfam" id="PF00590">
    <property type="entry name" value="TP_methylase"/>
    <property type="match status" value="1"/>
</dbReference>
<dbReference type="RefSeq" id="WP_124026773.1">
    <property type="nucleotide sequence ID" value="NZ_JBHRSN010000005.1"/>
</dbReference>
<proteinExistence type="predicted"/>
<reference evidence="2 3" key="1">
    <citation type="submission" date="2018-11" db="EMBL/GenBank/DDBJ databases">
        <authorList>
            <person name="Ye M.-Q."/>
            <person name="Du Z.-J."/>
        </authorList>
    </citation>
    <scope>NUCLEOTIDE SEQUENCE [LARGE SCALE GENOMIC DNA]</scope>
    <source>
        <strain evidence="2 3">U0105</strain>
    </source>
</reference>
<dbReference type="Gene3D" id="3.40.1010.10">
    <property type="entry name" value="Cobalt-precorrin-4 Transmethylase, Domain 1"/>
    <property type="match status" value="1"/>
</dbReference>
<sequence length="249" mass="28377">MTEKPKGQLVCVGPGMILGAHITERCRNYIQRADVVYVSCHHAVEEWLATLNPDTISLQNLYAEGKHRRETYNQMHQTIMQSVREGKKVVGCFYGHPGVFAQVPHWVINTAREEGYKAHMEPGISAEDCLYADMGIDPGRFGCQHFEASQLLFYRRTLDPSAYLILWQIALAGDRSIAKRVSSVEERQQLVDILLNDYPADHKVAVYECPFIMVEKPRIEWFPLSELSTYELNPVSTLVIPPATKMQPR</sequence>
<dbReference type="AlphaFoldDB" id="A0A3N5Y641"/>
<dbReference type="SUPFAM" id="SSF53790">
    <property type="entry name" value="Tetrapyrrole methylase"/>
    <property type="match status" value="1"/>
</dbReference>
<dbReference type="InterPro" id="IPR035996">
    <property type="entry name" value="4pyrrol_Methylase_sf"/>
</dbReference>
<name>A0A3N5Y641_9ALTE</name>
<comment type="caution">
    <text evidence="2">The sequence shown here is derived from an EMBL/GenBank/DDBJ whole genome shotgun (WGS) entry which is preliminary data.</text>
</comment>